<keyword evidence="1" id="KW-0349">Heme</keyword>
<dbReference type="GO" id="GO:0046872">
    <property type="term" value="F:metal ion binding"/>
    <property type="evidence" value="ECO:0007669"/>
    <property type="project" value="UniProtKB-KW"/>
</dbReference>
<dbReference type="GO" id="GO:0009055">
    <property type="term" value="F:electron transfer activity"/>
    <property type="evidence" value="ECO:0007669"/>
    <property type="project" value="InterPro"/>
</dbReference>
<protein>
    <recommendedName>
        <fullName evidence="4">Cytochrome c domain-containing protein</fullName>
    </recommendedName>
</protein>
<sequence>MAGKSFIYKPLFLALLLALVAIPVTVNAMPWSWDMFEQPSEQAQESPALAVPEGTIPFGGRLTYAADRAAAQTIVNPVEATKASLERGKYKYDTYCAVCHGAGGKGDGPVGKKFVPPTDLTAEYAQGKTDGDIFYTITAGGMFIMPPYGDAMEQVDRWHIVNYIKHVLGGQ</sequence>
<evidence type="ECO:0000259" key="4">
    <source>
        <dbReference type="PROSITE" id="PS51007"/>
    </source>
</evidence>
<name>A0A3B0RL66_9ZZZZ</name>
<dbReference type="AlphaFoldDB" id="A0A3B0RL66"/>
<accession>A0A3B0RL66</accession>
<reference evidence="5" key="1">
    <citation type="submission" date="2018-06" db="EMBL/GenBank/DDBJ databases">
        <authorList>
            <person name="Zhirakovskaya E."/>
        </authorList>
    </citation>
    <scope>NUCLEOTIDE SEQUENCE</scope>
</reference>
<keyword evidence="2" id="KW-0479">Metal-binding</keyword>
<dbReference type="InterPro" id="IPR009056">
    <property type="entry name" value="Cyt_c-like_dom"/>
</dbReference>
<dbReference type="EMBL" id="UOEA01000061">
    <property type="protein sequence ID" value="VAV84245.1"/>
    <property type="molecule type" value="Genomic_DNA"/>
</dbReference>
<dbReference type="InterPro" id="IPR036909">
    <property type="entry name" value="Cyt_c-like_dom_sf"/>
</dbReference>
<dbReference type="Pfam" id="PF13442">
    <property type="entry name" value="Cytochrome_CBB3"/>
    <property type="match status" value="1"/>
</dbReference>
<dbReference type="SUPFAM" id="SSF46626">
    <property type="entry name" value="Cytochrome c"/>
    <property type="match status" value="1"/>
</dbReference>
<feature type="domain" description="Cytochrome c" evidence="4">
    <location>
        <begin position="83"/>
        <end position="168"/>
    </location>
</feature>
<dbReference type="GO" id="GO:0020037">
    <property type="term" value="F:heme binding"/>
    <property type="evidence" value="ECO:0007669"/>
    <property type="project" value="InterPro"/>
</dbReference>
<evidence type="ECO:0000256" key="2">
    <source>
        <dbReference type="ARBA" id="ARBA00022723"/>
    </source>
</evidence>
<keyword evidence="3" id="KW-0408">Iron</keyword>
<evidence type="ECO:0000256" key="1">
    <source>
        <dbReference type="ARBA" id="ARBA00022617"/>
    </source>
</evidence>
<evidence type="ECO:0000313" key="5">
    <source>
        <dbReference type="EMBL" id="VAV84245.1"/>
    </source>
</evidence>
<dbReference type="PANTHER" id="PTHR40394:SF2">
    <property type="entry name" value="QUINOL:CYTOCHROME C OXIDOREDUCTASE MEMBRANE PROTEIN"/>
    <property type="match status" value="1"/>
</dbReference>
<dbReference type="PROSITE" id="PS51007">
    <property type="entry name" value="CYTC"/>
    <property type="match status" value="1"/>
</dbReference>
<gene>
    <name evidence="5" type="ORF">MNBD_DELTA01-1918</name>
</gene>
<proteinExistence type="predicted"/>
<dbReference type="Gene3D" id="1.10.760.10">
    <property type="entry name" value="Cytochrome c-like domain"/>
    <property type="match status" value="1"/>
</dbReference>
<organism evidence="5">
    <name type="scientific">hydrothermal vent metagenome</name>
    <dbReference type="NCBI Taxonomy" id="652676"/>
    <lineage>
        <taxon>unclassified sequences</taxon>
        <taxon>metagenomes</taxon>
        <taxon>ecological metagenomes</taxon>
    </lineage>
</organism>
<dbReference type="PANTHER" id="PTHR40394">
    <property type="entry name" value="LIPOPROTEIN-RELATED"/>
    <property type="match status" value="1"/>
</dbReference>
<evidence type="ECO:0000256" key="3">
    <source>
        <dbReference type="ARBA" id="ARBA00023004"/>
    </source>
</evidence>